<gene>
    <name evidence="2" type="ORF">QNI29_05515</name>
</gene>
<feature type="chain" id="PRO_5047313438" description="Sortilin N-terminal domain-containing protein" evidence="1">
    <location>
        <begin position="20"/>
        <end position="312"/>
    </location>
</feature>
<organism evidence="2 3">
    <name type="scientific">Pontibacillus chungwhensis</name>
    <dbReference type="NCBI Taxonomy" id="265426"/>
    <lineage>
        <taxon>Bacteria</taxon>
        <taxon>Bacillati</taxon>
        <taxon>Bacillota</taxon>
        <taxon>Bacilli</taxon>
        <taxon>Bacillales</taxon>
        <taxon>Bacillaceae</taxon>
        <taxon>Pontibacillus</taxon>
    </lineage>
</organism>
<dbReference type="NCBIfam" id="NF045728">
    <property type="entry name" value="glycosyl_F510_1955"/>
    <property type="match status" value="1"/>
</dbReference>
<evidence type="ECO:0000313" key="3">
    <source>
        <dbReference type="Proteomes" id="UP001236652"/>
    </source>
</evidence>
<dbReference type="Proteomes" id="UP001236652">
    <property type="component" value="Chromosome"/>
</dbReference>
<protein>
    <recommendedName>
        <fullName evidence="4">Sortilin N-terminal domain-containing protein</fullName>
    </recommendedName>
</protein>
<keyword evidence="1" id="KW-0732">Signal</keyword>
<proteinExistence type="predicted"/>
<evidence type="ECO:0000256" key="1">
    <source>
        <dbReference type="SAM" id="SignalP"/>
    </source>
</evidence>
<feature type="signal peptide" evidence="1">
    <location>
        <begin position="1"/>
        <end position="19"/>
    </location>
</feature>
<dbReference type="RefSeq" id="WP_231418285.1">
    <property type="nucleotide sequence ID" value="NZ_CP126446.1"/>
</dbReference>
<dbReference type="InterPro" id="IPR054817">
    <property type="entry name" value="Glycosyl_F510_1955-like"/>
</dbReference>
<dbReference type="InterPro" id="IPR015943">
    <property type="entry name" value="WD40/YVTN_repeat-like_dom_sf"/>
</dbReference>
<name>A0ABY8V3E2_9BACI</name>
<keyword evidence="3" id="KW-1185">Reference proteome</keyword>
<sequence length="312" mass="34639">MMIFRKVGAVFFSATFLLAACGQGEEESSTSYREPFEGKVEHVHGVGFVGGDDLALAAHDGLKFYSDGNCQRTTSENNDYMGFNAVDNGFYTSGHPGKDSPLPNPIGIQKSNDLGQNLDAVAFEGEFDFHLMGVGYENHAIYIWNEHGNEALEEGLHKSLDEGKSFEAVESSGVKGEIKDLAVHPTNEEMIAVATKQGIFLSEDGGQTFDALSEKPNGTFVYFKEDTLTYGTFDSQAHVIRYAIEDQSFEEIAIPKFEQDAVAYFSSDPEEENRMMIFSFKNDGYYTENGGKNWSKIVDQGKSERIKREDNH</sequence>
<dbReference type="Gene3D" id="2.130.10.10">
    <property type="entry name" value="YVTN repeat-like/Quinoprotein amine dehydrogenase"/>
    <property type="match status" value="1"/>
</dbReference>
<dbReference type="SUPFAM" id="SSF110296">
    <property type="entry name" value="Oligoxyloglucan reducing end-specific cellobiohydrolase"/>
    <property type="match status" value="1"/>
</dbReference>
<dbReference type="PROSITE" id="PS51257">
    <property type="entry name" value="PROKAR_LIPOPROTEIN"/>
    <property type="match status" value="1"/>
</dbReference>
<evidence type="ECO:0008006" key="4">
    <source>
        <dbReference type="Google" id="ProtNLM"/>
    </source>
</evidence>
<dbReference type="EMBL" id="CP126446">
    <property type="protein sequence ID" value="WIF99114.1"/>
    <property type="molecule type" value="Genomic_DNA"/>
</dbReference>
<reference evidence="2 3" key="1">
    <citation type="submission" date="2023-05" db="EMBL/GenBank/DDBJ databases">
        <title>Comparative genomics reveals the evidence of polycyclic aromatic hydrocarbons degradation in moderately halophilic genus Pontibacillus.</title>
        <authorList>
            <person name="Yang H."/>
            <person name="Qian Z."/>
        </authorList>
    </citation>
    <scope>NUCLEOTIDE SEQUENCE [LARGE SCALE GENOMIC DNA]</scope>
    <source>
        <strain evidence="3">HN14</strain>
    </source>
</reference>
<accession>A0ABY8V3E2</accession>
<evidence type="ECO:0000313" key="2">
    <source>
        <dbReference type="EMBL" id="WIF99114.1"/>
    </source>
</evidence>